<protein>
    <submittedName>
        <fullName evidence="1">Uncharacterized protein</fullName>
    </submittedName>
</protein>
<comment type="caution">
    <text evidence="1">The sequence shown here is derived from an EMBL/GenBank/DDBJ whole genome shotgun (WGS) entry which is preliminary data.</text>
</comment>
<gene>
    <name evidence="1" type="ORF">DGAL_LOCUS10421</name>
</gene>
<name>A0A8J2WJS0_9CRUS</name>
<organism evidence="1 2">
    <name type="scientific">Daphnia galeata</name>
    <dbReference type="NCBI Taxonomy" id="27404"/>
    <lineage>
        <taxon>Eukaryota</taxon>
        <taxon>Metazoa</taxon>
        <taxon>Ecdysozoa</taxon>
        <taxon>Arthropoda</taxon>
        <taxon>Crustacea</taxon>
        <taxon>Branchiopoda</taxon>
        <taxon>Diplostraca</taxon>
        <taxon>Cladocera</taxon>
        <taxon>Anomopoda</taxon>
        <taxon>Daphniidae</taxon>
        <taxon>Daphnia</taxon>
    </lineage>
</organism>
<sequence length="60" mass="6954">MREFNDLAYRKPFGNPVDCFLLHTRRPTAIQCSLLPMADRCKGFRKLISRVRSPLNSCNV</sequence>
<proteinExistence type="predicted"/>
<evidence type="ECO:0000313" key="2">
    <source>
        <dbReference type="Proteomes" id="UP000789390"/>
    </source>
</evidence>
<dbReference type="Proteomes" id="UP000789390">
    <property type="component" value="Unassembled WGS sequence"/>
</dbReference>
<dbReference type="EMBL" id="CAKKLH010000257">
    <property type="protein sequence ID" value="CAH0107133.1"/>
    <property type="molecule type" value="Genomic_DNA"/>
</dbReference>
<dbReference type="AlphaFoldDB" id="A0A8J2WJS0"/>
<evidence type="ECO:0000313" key="1">
    <source>
        <dbReference type="EMBL" id="CAH0107133.1"/>
    </source>
</evidence>
<keyword evidence="2" id="KW-1185">Reference proteome</keyword>
<accession>A0A8J2WJS0</accession>
<reference evidence="1" key="1">
    <citation type="submission" date="2021-11" db="EMBL/GenBank/DDBJ databases">
        <authorList>
            <person name="Schell T."/>
        </authorList>
    </citation>
    <scope>NUCLEOTIDE SEQUENCE</scope>
    <source>
        <strain evidence="1">M5</strain>
    </source>
</reference>